<evidence type="ECO:0000256" key="2">
    <source>
        <dbReference type="SAM" id="Phobius"/>
    </source>
</evidence>
<evidence type="ECO:0000313" key="3">
    <source>
        <dbReference type="EMBL" id="BBO36013.1"/>
    </source>
</evidence>
<feature type="region of interest" description="Disordered" evidence="1">
    <location>
        <begin position="1"/>
        <end position="25"/>
    </location>
</feature>
<proteinExistence type="predicted"/>
<keyword evidence="4" id="KW-1185">Reference proteome</keyword>
<keyword evidence="2" id="KW-1133">Transmembrane helix</keyword>
<dbReference type="Proteomes" id="UP000326837">
    <property type="component" value="Chromosome"/>
</dbReference>
<feature type="transmembrane region" description="Helical" evidence="2">
    <location>
        <begin position="460"/>
        <end position="478"/>
    </location>
</feature>
<sequence length="780" mass="84184">MSDSPLKPTAISSPELRPGVERRSMPQRFAALPPGGARGWKCTFASLCCALIVATSSLARAQEPAPAKLAITQLKIGFGGEYKFGCWTPVEVVIQGGGDAFTGTVQVITPDPEGVPTSVFTPADRPVGVFAGKTSSARLFIRPGQDGAKYEVRLLDEQGRTRTSKQFIPNAEPGDEFIPFGSPATSRFIATFGMQRGLGELTRSDGSQDSATATEAVKIDDAAELPTEWYGYEAFDLVVLGGGDAELYRPLTANPARIEALRKWVELGGRLVIFCGGNAPELIGPDGPLATFVPGRFDDMSTLREAQPIEGFAVANESIPGGANLRLQTPRIVDVEGRILAFSGQNSSDLPLVIRARRGLGEVTFVAFDPDVAPLSDWGGRTNLLRQALQWPSAETSTNQYGYQDDMTDRLRRALDASFEGVTTAPFGLVALLVIGYILLIGPGDYFLVKNLLRRMELTWITFPLMVVGVSFAAYWAAHWMKGNSLRVNQVEFVDVDVANGAARGTVYTHFFSPRVERYNLSLASSFAKKPISEPGRPDLGAGDPSLVAWLGATGYGLDGMRSSGAQATLFESGYAFNPPLTEMNGLPVQEWSTRTLIGRWTGALDEPIVAELRSLDDDLVAGHLTNRTGVALTDCVLMHGRYAYALPDLADGAVATIDDTIQPTQVRTALLKVSGKQTASQPGSGPITLDVNGIDVNELAVAMMFYNALGGESYAQGPNRYQPFLDMTKLLAGKQAILLARGVDDPGSNWKNGDLPLASDHDRRWVYYRFVIPLEEEDE</sequence>
<dbReference type="KEGG" id="lpav:PLANPX_5625"/>
<reference evidence="4" key="1">
    <citation type="submission" date="2019-10" db="EMBL/GenBank/DDBJ databases">
        <title>Lacipirellula parvula gen. nov., sp. nov., representing a lineage of planctomycetes widespread in freshwater anoxic habitats, and description of the family Lacipirellulaceae.</title>
        <authorList>
            <person name="Dedysh S.N."/>
            <person name="Kulichevskaya I.S."/>
            <person name="Beletsky A.V."/>
            <person name="Rakitin A.L."/>
            <person name="Mardanov A.V."/>
            <person name="Ivanova A.A."/>
            <person name="Saltykova V.X."/>
            <person name="Rijpstra W.I.C."/>
            <person name="Sinninghe Damste J.S."/>
            <person name="Ravin N.V."/>
        </authorList>
    </citation>
    <scope>NUCLEOTIDE SEQUENCE [LARGE SCALE GENOMIC DNA]</scope>
    <source>
        <strain evidence="4">PX69</strain>
    </source>
</reference>
<dbReference type="SUPFAM" id="SSF52317">
    <property type="entry name" value="Class I glutamine amidotransferase-like"/>
    <property type="match status" value="1"/>
</dbReference>
<feature type="transmembrane region" description="Helical" evidence="2">
    <location>
        <begin position="427"/>
        <end position="448"/>
    </location>
</feature>
<dbReference type="EMBL" id="AP021861">
    <property type="protein sequence ID" value="BBO36013.1"/>
    <property type="molecule type" value="Genomic_DNA"/>
</dbReference>
<accession>A0A5K7XMU1</accession>
<protein>
    <recommendedName>
        <fullName evidence="5">Glutamine amidotransferase domain-containing protein</fullName>
    </recommendedName>
</protein>
<evidence type="ECO:0000313" key="4">
    <source>
        <dbReference type="Proteomes" id="UP000326837"/>
    </source>
</evidence>
<organism evidence="3 4">
    <name type="scientific">Lacipirellula parvula</name>
    <dbReference type="NCBI Taxonomy" id="2650471"/>
    <lineage>
        <taxon>Bacteria</taxon>
        <taxon>Pseudomonadati</taxon>
        <taxon>Planctomycetota</taxon>
        <taxon>Planctomycetia</taxon>
        <taxon>Pirellulales</taxon>
        <taxon>Lacipirellulaceae</taxon>
        <taxon>Lacipirellula</taxon>
    </lineage>
</organism>
<keyword evidence="2" id="KW-0472">Membrane</keyword>
<dbReference type="Gene3D" id="3.40.50.880">
    <property type="match status" value="1"/>
</dbReference>
<keyword evidence="2" id="KW-0812">Transmembrane</keyword>
<dbReference type="AlphaFoldDB" id="A0A5K7XMU1"/>
<evidence type="ECO:0008006" key="5">
    <source>
        <dbReference type="Google" id="ProtNLM"/>
    </source>
</evidence>
<gene>
    <name evidence="3" type="ORF">PLANPX_5625</name>
</gene>
<dbReference type="InterPro" id="IPR029062">
    <property type="entry name" value="Class_I_gatase-like"/>
</dbReference>
<name>A0A5K7XMU1_9BACT</name>
<evidence type="ECO:0000256" key="1">
    <source>
        <dbReference type="SAM" id="MobiDB-lite"/>
    </source>
</evidence>